<reference evidence="1" key="1">
    <citation type="submission" date="2022-01" db="EMBL/GenBank/DDBJ databases">
        <title>Genome sequnece data of strain Bradyrhizobium sp. nov.</title>
        <authorList>
            <person name="Zhang J."/>
        </authorList>
    </citation>
    <scope>NUCLEOTIDE SEQUENCE</scope>
    <source>
        <strain evidence="1">WYCCWR 12774</strain>
    </source>
</reference>
<dbReference type="RefSeq" id="WP_237871591.1">
    <property type="nucleotide sequence ID" value="NZ_JAKLUA010000005.1"/>
</dbReference>
<comment type="caution">
    <text evidence="1">The sequence shown here is derived from an EMBL/GenBank/DDBJ whole genome shotgun (WGS) entry which is preliminary data.</text>
</comment>
<protein>
    <submittedName>
        <fullName evidence="1">Uncharacterized protein</fullName>
    </submittedName>
</protein>
<organism evidence="1 2">
    <name type="scientific">Bradyrhizobium zhengyangense</name>
    <dbReference type="NCBI Taxonomy" id="2911009"/>
    <lineage>
        <taxon>Bacteria</taxon>
        <taxon>Pseudomonadati</taxon>
        <taxon>Pseudomonadota</taxon>
        <taxon>Alphaproteobacteria</taxon>
        <taxon>Hyphomicrobiales</taxon>
        <taxon>Nitrobacteraceae</taxon>
        <taxon>Bradyrhizobium</taxon>
    </lineage>
</organism>
<name>A0ABS9LPZ5_9BRAD</name>
<proteinExistence type="predicted"/>
<accession>A0ABS9LPZ5</accession>
<evidence type="ECO:0000313" key="2">
    <source>
        <dbReference type="Proteomes" id="UP001139012"/>
    </source>
</evidence>
<gene>
    <name evidence="1" type="ORF">L6637_17485</name>
</gene>
<evidence type="ECO:0000313" key="1">
    <source>
        <dbReference type="EMBL" id="MCG2668757.1"/>
    </source>
</evidence>
<dbReference type="Proteomes" id="UP001139012">
    <property type="component" value="Unassembled WGS sequence"/>
</dbReference>
<dbReference type="EMBL" id="JAKLUA010000005">
    <property type="protein sequence ID" value="MCG2668757.1"/>
    <property type="molecule type" value="Genomic_DNA"/>
</dbReference>
<keyword evidence="2" id="KW-1185">Reference proteome</keyword>
<sequence>MTIEQARSWAADDFNRLVKVITAHCITPDWAWRQIERHRRLSEYEADVLWGMTIDYNSLCITDRERWLKRMITANPDMPEAGLLELARDRPEYRECRSLKACLRNDLGKLLDKRLIHRLPARSEPCRRSTIAR</sequence>